<dbReference type="Proteomes" id="UP000014216">
    <property type="component" value="Unassembled WGS sequence"/>
</dbReference>
<dbReference type="SUPFAM" id="SSF48557">
    <property type="entry name" value="L-aspartase-like"/>
    <property type="match status" value="1"/>
</dbReference>
<evidence type="ECO:0000256" key="4">
    <source>
        <dbReference type="ARBA" id="ARBA00023239"/>
    </source>
</evidence>
<dbReference type="FunFam" id="1.20.200.10:FF:000003">
    <property type="entry name" value="Histidine ammonia-lyase"/>
    <property type="match status" value="1"/>
</dbReference>
<evidence type="ECO:0000313" key="9">
    <source>
        <dbReference type="Proteomes" id="UP000014216"/>
    </source>
</evidence>
<comment type="pathway">
    <text evidence="1 6">Amino-acid degradation; L-histidine degradation into L-glutamate; N-formimidoyl-L-glutamate from L-histidine: step 1/3.</text>
</comment>
<evidence type="ECO:0000256" key="1">
    <source>
        <dbReference type="ARBA" id="ARBA00005113"/>
    </source>
</evidence>
<keyword evidence="6" id="KW-0963">Cytoplasm</keyword>
<evidence type="ECO:0000313" key="8">
    <source>
        <dbReference type="EMBL" id="EMS79475.1"/>
    </source>
</evidence>
<dbReference type="GO" id="GO:0005737">
    <property type="term" value="C:cytoplasm"/>
    <property type="evidence" value="ECO:0007669"/>
    <property type="project" value="UniProtKB-SubCell"/>
</dbReference>
<dbReference type="GO" id="GO:0004397">
    <property type="term" value="F:histidine ammonia-lyase activity"/>
    <property type="evidence" value="ECO:0007669"/>
    <property type="project" value="UniProtKB-UniRule"/>
</dbReference>
<evidence type="ECO:0000256" key="7">
    <source>
        <dbReference type="RuleBase" id="RU003954"/>
    </source>
</evidence>
<dbReference type="RefSeq" id="WP_006965711.1">
    <property type="nucleotide sequence ID" value="NZ_APJX01000004.1"/>
</dbReference>
<dbReference type="InterPro" id="IPR001106">
    <property type="entry name" value="Aromatic_Lyase"/>
</dbReference>
<comment type="catalytic activity">
    <reaction evidence="5 6">
        <text>L-histidine = trans-urocanate + NH4(+)</text>
        <dbReference type="Rhea" id="RHEA:21232"/>
        <dbReference type="ChEBI" id="CHEBI:17771"/>
        <dbReference type="ChEBI" id="CHEBI:28938"/>
        <dbReference type="ChEBI" id="CHEBI:57595"/>
        <dbReference type="EC" id="4.3.1.3"/>
    </reaction>
</comment>
<name>S0FXK9_9BACT</name>
<evidence type="ECO:0000256" key="5">
    <source>
        <dbReference type="ARBA" id="ARBA00049269"/>
    </source>
</evidence>
<evidence type="ECO:0000256" key="6">
    <source>
        <dbReference type="HAMAP-Rule" id="MF_00229"/>
    </source>
</evidence>
<dbReference type="CDD" id="cd00332">
    <property type="entry name" value="PAL-HAL"/>
    <property type="match status" value="1"/>
</dbReference>
<feature type="modified residue" description="2,3-didehydroalanine (Ser)" evidence="6">
    <location>
        <position position="146"/>
    </location>
</feature>
<keyword evidence="4 6" id="KW-0456">Lyase</keyword>
<keyword evidence="3 6" id="KW-0369">Histidine metabolism</keyword>
<dbReference type="Pfam" id="PF00221">
    <property type="entry name" value="Lyase_aromatic"/>
    <property type="match status" value="1"/>
</dbReference>
<dbReference type="NCBIfam" id="TIGR01225">
    <property type="entry name" value="hutH"/>
    <property type="match status" value="1"/>
</dbReference>
<dbReference type="PATRIC" id="fig|1286635.3.peg.2057"/>
<dbReference type="InterPro" id="IPR008948">
    <property type="entry name" value="L-Aspartase-like"/>
</dbReference>
<reference evidence="8 9" key="1">
    <citation type="journal article" date="2013" name="Genome Announc.">
        <title>Draft Genome Sequence of Desulfotignum phosphitoxidans DSM 13687 Strain FiPS-3.</title>
        <authorList>
            <person name="Poehlein A."/>
            <person name="Daniel R."/>
            <person name="Simeonova D.D."/>
        </authorList>
    </citation>
    <scope>NUCLEOTIDE SEQUENCE [LARGE SCALE GENOMIC DNA]</scope>
    <source>
        <strain evidence="8 9">DSM 13687</strain>
    </source>
</reference>
<keyword evidence="9" id="KW-1185">Reference proteome</keyword>
<dbReference type="GO" id="GO:0019557">
    <property type="term" value="P:L-histidine catabolic process to glutamate and formate"/>
    <property type="evidence" value="ECO:0007669"/>
    <property type="project" value="UniProtKB-UniPathway"/>
</dbReference>
<dbReference type="HAMAP" id="MF_00229">
    <property type="entry name" value="His_ammonia_lyase"/>
    <property type="match status" value="1"/>
</dbReference>
<feature type="cross-link" description="5-imidazolinone (Ala-Gly)" evidence="6">
    <location>
        <begin position="145"/>
        <end position="147"/>
    </location>
</feature>
<dbReference type="FunFam" id="1.10.275.10:FF:000005">
    <property type="entry name" value="Histidine ammonia-lyase"/>
    <property type="match status" value="1"/>
</dbReference>
<dbReference type="Gene3D" id="1.20.200.10">
    <property type="entry name" value="Fumarase/aspartase (Central domain)"/>
    <property type="match status" value="1"/>
</dbReference>
<proteinExistence type="inferred from homology"/>
<dbReference type="PANTHER" id="PTHR10362">
    <property type="entry name" value="HISTIDINE AMMONIA-LYASE"/>
    <property type="match status" value="1"/>
</dbReference>
<dbReference type="GO" id="GO:0019556">
    <property type="term" value="P:L-histidine catabolic process to glutamate and formamide"/>
    <property type="evidence" value="ECO:0007669"/>
    <property type="project" value="UniProtKB-UniPathway"/>
</dbReference>
<comment type="similarity">
    <text evidence="6 7">Belongs to the PAL/histidase family.</text>
</comment>
<dbReference type="AlphaFoldDB" id="S0FXK9"/>
<dbReference type="Gene3D" id="1.10.275.10">
    <property type="entry name" value="Fumarase/aspartase (N-terminal domain)"/>
    <property type="match status" value="1"/>
</dbReference>
<dbReference type="UniPathway" id="UPA00379">
    <property type="reaction ID" value="UER00549"/>
</dbReference>
<dbReference type="InterPro" id="IPR024083">
    <property type="entry name" value="Fumarase/histidase_N"/>
</dbReference>
<accession>S0FXK9</accession>
<dbReference type="EMBL" id="APJX01000004">
    <property type="protein sequence ID" value="EMS79475.1"/>
    <property type="molecule type" value="Genomic_DNA"/>
</dbReference>
<dbReference type="OrthoDB" id="9806955at2"/>
<comment type="caution">
    <text evidence="8">The sequence shown here is derived from an EMBL/GenBank/DDBJ whole genome shotgun (WGS) entry which is preliminary data.</text>
</comment>
<gene>
    <name evidence="8" type="primary">hutH1</name>
    <name evidence="6" type="synonym">hutH</name>
    <name evidence="8" type="ORF">Dpo_4c00220</name>
</gene>
<dbReference type="EC" id="4.3.1.3" evidence="2 6"/>
<evidence type="ECO:0000256" key="3">
    <source>
        <dbReference type="ARBA" id="ARBA00022808"/>
    </source>
</evidence>
<organism evidence="8 9">
    <name type="scientific">Desulfotignum phosphitoxidans DSM 13687</name>
    <dbReference type="NCBI Taxonomy" id="1286635"/>
    <lineage>
        <taxon>Bacteria</taxon>
        <taxon>Pseudomonadati</taxon>
        <taxon>Thermodesulfobacteriota</taxon>
        <taxon>Desulfobacteria</taxon>
        <taxon>Desulfobacterales</taxon>
        <taxon>Desulfobacteraceae</taxon>
        <taxon>Desulfotignum</taxon>
    </lineage>
</organism>
<sequence length="511" mass="55097">MNQKTIVLDGDNFQLEELVGIARNQWQAVIADTSKTRIHKARTLVDTWVKKGERIYGVTTGFGALSDVPISYADTKRLQKKILLSHAAGMGKEMPEDVVRAMMALRINDFCRGNSGLRLETIQMLADLLNKGIVPVVPEKGSVGASGDLVPMAHLSLVMIGEGEAVVDGQRMSGANALAARSLKPLELAAGEGLALINGTQFMIALGCLALHDALNLCKHADIAASMSLETLMGTRTAFDPRIHQARPHPGQIMAAENMLKITENSEIISSHQDCSRIQDAYTLRCSPQVHGASWDAFAYVDKVIRVEMNASTENPLIFPESEEFLSGGNFHGQPLALACDFLGIAIAELANISERRIERLVNPQLSGLPAFLVEDGGLNSGYMIAQYAAAALVSENKGLAHPASVDSIPTSANKEDHVSMGAFAARKCRDIVLNTENVIAIELLCGAQAIDLFTNIKAGEGTLAAYRTIRQHVDYMKEDRQLSKDIATVKALLEDGAIVRAVESAVGKLY</sequence>
<comment type="subcellular location">
    <subcellularLocation>
        <location evidence="6">Cytoplasm</location>
    </subcellularLocation>
</comment>
<evidence type="ECO:0000256" key="2">
    <source>
        <dbReference type="ARBA" id="ARBA00012994"/>
    </source>
</evidence>
<dbReference type="InterPro" id="IPR005921">
    <property type="entry name" value="HutH"/>
</dbReference>
<protein>
    <recommendedName>
        <fullName evidence="2 6">Histidine ammonia-lyase</fullName>
        <shortName evidence="6">Histidase</shortName>
        <ecNumber evidence="2 6">4.3.1.3</ecNumber>
    </recommendedName>
</protein>
<comment type="PTM">
    <text evidence="6">Contains an active site 4-methylidene-imidazol-5-one (MIO), which is formed autocatalytically by cyclization and dehydration of residues Ala-Ser-Gly.</text>
</comment>
<dbReference type="NCBIfam" id="NF006871">
    <property type="entry name" value="PRK09367.1"/>
    <property type="match status" value="1"/>
</dbReference>